<protein>
    <recommendedName>
        <fullName evidence="3">HEPN domain-containing protein</fullName>
    </recommendedName>
</protein>
<dbReference type="EMBL" id="MDGM01000007">
    <property type="protein sequence ID" value="PIB26163.1"/>
    <property type="molecule type" value="Genomic_DNA"/>
</dbReference>
<evidence type="ECO:0008006" key="3">
    <source>
        <dbReference type="Google" id="ProtNLM"/>
    </source>
</evidence>
<dbReference type="AlphaFoldDB" id="A0A2G5KAV1"/>
<gene>
    <name evidence="1" type="ORF">BFP76_12910</name>
</gene>
<sequence>MALNRELLAAHAAKDGAKIAHIYKQAGENALEAGQVDTACFYFTHAYVFALESNCEELGQIHAILKKYGREE</sequence>
<organism evidence="1 2">
    <name type="scientific">Paramylibacter kogurei</name>
    <dbReference type="NCBI Taxonomy" id="1889778"/>
    <lineage>
        <taxon>Bacteria</taxon>
        <taxon>Pseudomonadati</taxon>
        <taxon>Pseudomonadota</taxon>
        <taxon>Alphaproteobacteria</taxon>
        <taxon>Rhodobacterales</taxon>
        <taxon>Paracoccaceae</taxon>
        <taxon>Paramylibacter</taxon>
    </lineage>
</organism>
<evidence type="ECO:0000313" key="2">
    <source>
        <dbReference type="Proteomes" id="UP000231516"/>
    </source>
</evidence>
<reference evidence="1 2" key="1">
    <citation type="submission" date="2016-08" db="EMBL/GenBank/DDBJ databases">
        <title>Draft genome of Amylibacter sp. strain 4G11.</title>
        <authorList>
            <person name="Wong S.-K."/>
            <person name="Hamasaki K."/>
            <person name="Yoshizawa S."/>
        </authorList>
    </citation>
    <scope>NUCLEOTIDE SEQUENCE [LARGE SCALE GENOMIC DNA]</scope>
    <source>
        <strain evidence="1 2">4G11</strain>
    </source>
</reference>
<keyword evidence="2" id="KW-1185">Reference proteome</keyword>
<name>A0A2G5KAV1_9RHOB</name>
<accession>A0A2G5KAV1</accession>
<proteinExistence type="predicted"/>
<evidence type="ECO:0000313" key="1">
    <source>
        <dbReference type="EMBL" id="PIB26163.1"/>
    </source>
</evidence>
<comment type="caution">
    <text evidence="1">The sequence shown here is derived from an EMBL/GenBank/DDBJ whole genome shotgun (WGS) entry which is preliminary data.</text>
</comment>
<dbReference type="Proteomes" id="UP000231516">
    <property type="component" value="Unassembled WGS sequence"/>
</dbReference>